<keyword evidence="1" id="KW-0812">Transmembrane</keyword>
<gene>
    <name evidence="2" type="ORF">CRENBAI_012158</name>
</gene>
<comment type="caution">
    <text evidence="2">The sequence shown here is derived from an EMBL/GenBank/DDBJ whole genome shotgun (WGS) entry which is preliminary data.</text>
</comment>
<keyword evidence="1" id="KW-1133">Transmembrane helix</keyword>
<evidence type="ECO:0000313" key="2">
    <source>
        <dbReference type="EMBL" id="KAK5614823.1"/>
    </source>
</evidence>
<protein>
    <submittedName>
        <fullName evidence="2">Uncharacterized protein</fullName>
    </submittedName>
</protein>
<name>A0AAV9S1A0_9TELE</name>
<feature type="transmembrane region" description="Helical" evidence="1">
    <location>
        <begin position="68"/>
        <end position="87"/>
    </location>
</feature>
<dbReference type="EMBL" id="JAHHUM010001098">
    <property type="protein sequence ID" value="KAK5614823.1"/>
    <property type="molecule type" value="Genomic_DNA"/>
</dbReference>
<proteinExistence type="predicted"/>
<keyword evidence="1" id="KW-0472">Membrane</keyword>
<dbReference type="AlphaFoldDB" id="A0AAV9S1A0"/>
<dbReference type="Proteomes" id="UP001311232">
    <property type="component" value="Unassembled WGS sequence"/>
</dbReference>
<sequence length="116" mass="13501">MFDREGCGVLFAMTPLSYHDSSLLMWFLLQHWPLHAYTIHAYKLFNNGIIPPVQFATLSSTPQRLSPLSHLFTFKNLLFLSVLPLLFIDLHRNLLHGNLFYSIHFLYILYGPDFSS</sequence>
<evidence type="ECO:0000256" key="1">
    <source>
        <dbReference type="SAM" id="Phobius"/>
    </source>
</evidence>
<evidence type="ECO:0000313" key="3">
    <source>
        <dbReference type="Proteomes" id="UP001311232"/>
    </source>
</evidence>
<reference evidence="2 3" key="1">
    <citation type="submission" date="2021-06" db="EMBL/GenBank/DDBJ databases">
        <authorList>
            <person name="Palmer J.M."/>
        </authorList>
    </citation>
    <scope>NUCLEOTIDE SEQUENCE [LARGE SCALE GENOMIC DNA]</scope>
    <source>
        <strain evidence="2 3">MEX-2019</strain>
        <tissue evidence="2">Muscle</tissue>
    </source>
</reference>
<feature type="transmembrane region" description="Helical" evidence="1">
    <location>
        <begin position="94"/>
        <end position="110"/>
    </location>
</feature>
<organism evidence="2 3">
    <name type="scientific">Crenichthys baileyi</name>
    <name type="common">White River springfish</name>
    <dbReference type="NCBI Taxonomy" id="28760"/>
    <lineage>
        <taxon>Eukaryota</taxon>
        <taxon>Metazoa</taxon>
        <taxon>Chordata</taxon>
        <taxon>Craniata</taxon>
        <taxon>Vertebrata</taxon>
        <taxon>Euteleostomi</taxon>
        <taxon>Actinopterygii</taxon>
        <taxon>Neopterygii</taxon>
        <taxon>Teleostei</taxon>
        <taxon>Neoteleostei</taxon>
        <taxon>Acanthomorphata</taxon>
        <taxon>Ovalentaria</taxon>
        <taxon>Atherinomorphae</taxon>
        <taxon>Cyprinodontiformes</taxon>
        <taxon>Goodeidae</taxon>
        <taxon>Crenichthys</taxon>
    </lineage>
</organism>
<accession>A0AAV9S1A0</accession>
<keyword evidence="3" id="KW-1185">Reference proteome</keyword>